<name>A0ABU3RCD4_9BACL</name>
<comment type="caution">
    <text evidence="1">The sequence shown here is derived from an EMBL/GenBank/DDBJ whole genome shotgun (WGS) entry which is preliminary data.</text>
</comment>
<organism evidence="1 2">
    <name type="scientific">Paenibacillus violae</name>
    <dbReference type="NCBI Taxonomy" id="3077234"/>
    <lineage>
        <taxon>Bacteria</taxon>
        <taxon>Bacillati</taxon>
        <taxon>Bacillota</taxon>
        <taxon>Bacilli</taxon>
        <taxon>Bacillales</taxon>
        <taxon>Paenibacillaceae</taxon>
        <taxon>Paenibacillus</taxon>
    </lineage>
</organism>
<dbReference type="RefSeq" id="WP_315951906.1">
    <property type="nucleotide sequence ID" value="NZ_JAWCUD010000003.1"/>
</dbReference>
<reference evidence="1 2" key="1">
    <citation type="submission" date="2023-10" db="EMBL/GenBank/DDBJ databases">
        <title>Paenibacillus strain PFR10 Genome sequencing and assembly.</title>
        <authorList>
            <person name="Kim I."/>
        </authorList>
    </citation>
    <scope>NUCLEOTIDE SEQUENCE [LARGE SCALE GENOMIC DNA]</scope>
    <source>
        <strain evidence="1 2">PFR10</strain>
    </source>
</reference>
<evidence type="ECO:0000313" key="1">
    <source>
        <dbReference type="EMBL" id="MDU0201962.1"/>
    </source>
</evidence>
<protein>
    <submittedName>
        <fullName evidence="1">Uncharacterized protein</fullName>
    </submittedName>
</protein>
<keyword evidence="2" id="KW-1185">Reference proteome</keyword>
<dbReference type="Proteomes" id="UP001260980">
    <property type="component" value="Unassembled WGS sequence"/>
</dbReference>
<sequence length="61" mass="7192">MGILLDSVKFLKKQKSDLKTKPVHVYHVEELFDEDRGPSIQSIINSEFWYVNHPKGFIMEE</sequence>
<proteinExistence type="predicted"/>
<evidence type="ECO:0000313" key="2">
    <source>
        <dbReference type="Proteomes" id="UP001260980"/>
    </source>
</evidence>
<accession>A0ABU3RCD4</accession>
<gene>
    <name evidence="1" type="ORF">RQP52_12720</name>
</gene>
<dbReference type="EMBL" id="JAWCUD010000003">
    <property type="protein sequence ID" value="MDU0201962.1"/>
    <property type="molecule type" value="Genomic_DNA"/>
</dbReference>